<dbReference type="InterPro" id="IPR018769">
    <property type="entry name" value="VgrG2_DUF2345"/>
</dbReference>
<dbReference type="RefSeq" id="WP_111998583.1">
    <property type="nucleotide sequence ID" value="NZ_CADEUP010000005.1"/>
</dbReference>
<sequence>MQNTAQALRDLALGPQHNRQVQISFPDDNAPYRILLPNAFDAVESLSKDFAYKIEILSDNDHLVPKDFIGKRVTASLIRGDGSHRYFNGHIFAFRHVRTDGGWVFYEAHVGPWLRYLKYSQHNRLFLDQNLHDQTATVFQDYGVLPEWTWQVGEDDPRVTMACQFDEDDHNYLHRRWEHAGYLYWYEHTATSHKLTVSDPTRPAPAIDGTVHEIRFHNGMGAEESDSIQSWSPFQQTTSTHAELSRFDFKTPTPTHVQTSLSNPEAALPQLEWNEYAGAYGYRNMEHGYQVVNRRMEEIEATIKHFDAKGNNRFVQPGRWFRLTDRYGSALSRDQSDDEYLIIAVRHVATNNYLQDTGVLAEYRNEFTCVPRAMPWRPGRGFNSVDTKILAPQTATVVGQSGTSIHTDEHGRVLVQFHWDRDGKYSTWVRVASGWAGGGQGMAALPRIGSEVIVQWLDGNPDHPIITGRVMNARNVPSWKLPDEHALMGIRSRELNGADGNASSGRSNHLIFDDTANAIQAQLRSDHAASQLSLGKITRIEDWQGRKDARGEGFELRTDEVGAIRSGKGMLISTEVQAMAKGHLSDVGQPASRLTKAQMLHAQSAKLAQHYQAQDNGADQTPIADALKSQVEGIQGAGATGSSDKGDFPELDEAHLLLAGAAGIAVTTPATAHLTGGQHVAVTAGESMSVATGKSFFASVSDKFSLFVHKMGMKLIAASGKVQVHAENDELELLAKKVLSIISTTDWINITAKQGIRLTAGNSQLEVSAKGIVGYTPGENKIHAGSHDTVGPQSVPAKFPGSDLCAPVAQDAAQSGQASVALSESR</sequence>
<dbReference type="Proteomes" id="UP000250416">
    <property type="component" value="Unassembled WGS sequence"/>
</dbReference>
<dbReference type="Pfam" id="PF13296">
    <property type="entry name" value="T6SS_Vgr"/>
    <property type="match status" value="1"/>
</dbReference>
<dbReference type="Pfam" id="PF05954">
    <property type="entry name" value="Phage_GPD"/>
    <property type="match status" value="1"/>
</dbReference>
<dbReference type="InterPro" id="IPR006533">
    <property type="entry name" value="T6SS_Vgr_RhsGE"/>
</dbReference>
<name>A0AAE8NGK3_BURCE</name>
<dbReference type="SUPFAM" id="SSF69255">
    <property type="entry name" value="gp5 N-terminal domain-like"/>
    <property type="match status" value="1"/>
</dbReference>
<evidence type="ECO:0000313" key="5">
    <source>
        <dbReference type="EMBL" id="SPV20955.1"/>
    </source>
</evidence>
<dbReference type="SUPFAM" id="SSF69349">
    <property type="entry name" value="Phage fibre proteins"/>
    <property type="match status" value="1"/>
</dbReference>
<dbReference type="AlphaFoldDB" id="A0AAE8NGK3"/>
<dbReference type="InterPro" id="IPR006531">
    <property type="entry name" value="Gp5/Vgr_OB"/>
</dbReference>
<dbReference type="NCBIfam" id="TIGR01646">
    <property type="entry name" value="vgr_GE"/>
    <property type="match status" value="1"/>
</dbReference>
<proteinExistence type="inferred from homology"/>
<dbReference type="Gene3D" id="2.30.110.50">
    <property type="match status" value="1"/>
</dbReference>
<evidence type="ECO:0000313" key="6">
    <source>
        <dbReference type="Proteomes" id="UP000250416"/>
    </source>
</evidence>
<evidence type="ECO:0000256" key="1">
    <source>
        <dbReference type="ARBA" id="ARBA00005558"/>
    </source>
</evidence>
<evidence type="ECO:0000259" key="3">
    <source>
        <dbReference type="Pfam" id="PF10106"/>
    </source>
</evidence>
<protein>
    <submittedName>
        <fullName evidence="5">Rhs element Vgr protein</fullName>
    </submittedName>
</protein>
<feature type="domain" description="Putative type VI secretion system Rhs element associated Vgr" evidence="4">
    <location>
        <begin position="503"/>
        <end position="606"/>
    </location>
</feature>
<dbReference type="NCBIfam" id="TIGR03361">
    <property type="entry name" value="VI_Rhs_Vgr"/>
    <property type="match status" value="1"/>
</dbReference>
<feature type="domain" description="Gp5/Type VI secretion system Vgr protein OB-fold" evidence="2">
    <location>
        <begin position="406"/>
        <end position="468"/>
    </location>
</feature>
<dbReference type="SUPFAM" id="SSF69279">
    <property type="entry name" value="Phage tail proteins"/>
    <property type="match status" value="2"/>
</dbReference>
<reference evidence="5 6" key="1">
    <citation type="submission" date="2018-06" db="EMBL/GenBank/DDBJ databases">
        <authorList>
            <consortium name="Pathogen Informatics"/>
            <person name="Doyle S."/>
        </authorList>
    </citation>
    <scope>NUCLEOTIDE SEQUENCE [LARGE SCALE GENOMIC DNA]</scope>
    <source>
        <strain evidence="5 6">NCTC10661</strain>
    </source>
</reference>
<dbReference type="Gene3D" id="4.10.220.110">
    <property type="match status" value="1"/>
</dbReference>
<dbReference type="Pfam" id="PF04717">
    <property type="entry name" value="Phage_base_V"/>
    <property type="match status" value="1"/>
</dbReference>
<gene>
    <name evidence="5" type="ORF">NCTC10661_04322</name>
</gene>
<organism evidence="5 6">
    <name type="scientific">Burkholderia cepacia</name>
    <name type="common">Pseudomonas cepacia</name>
    <dbReference type="NCBI Taxonomy" id="292"/>
    <lineage>
        <taxon>Bacteria</taxon>
        <taxon>Pseudomonadati</taxon>
        <taxon>Pseudomonadota</taxon>
        <taxon>Betaproteobacteria</taxon>
        <taxon>Burkholderiales</taxon>
        <taxon>Burkholderiaceae</taxon>
        <taxon>Burkholderia</taxon>
        <taxon>Burkholderia cepacia complex</taxon>
    </lineage>
</organism>
<comment type="similarity">
    <text evidence="1">Belongs to the VgrG protein family.</text>
</comment>
<evidence type="ECO:0000259" key="2">
    <source>
        <dbReference type="Pfam" id="PF04717"/>
    </source>
</evidence>
<dbReference type="Pfam" id="PF10106">
    <property type="entry name" value="DUF2345"/>
    <property type="match status" value="1"/>
</dbReference>
<accession>A0AAE8NGK3</accession>
<dbReference type="Gene3D" id="3.55.50.10">
    <property type="entry name" value="Baseplate protein-like domains"/>
    <property type="match status" value="1"/>
</dbReference>
<evidence type="ECO:0000259" key="4">
    <source>
        <dbReference type="Pfam" id="PF13296"/>
    </source>
</evidence>
<dbReference type="InterPro" id="IPR028244">
    <property type="entry name" value="T6SS_Rhs_Vgr_dom"/>
</dbReference>
<dbReference type="EMBL" id="UARD01000023">
    <property type="protein sequence ID" value="SPV20955.1"/>
    <property type="molecule type" value="Genomic_DNA"/>
</dbReference>
<dbReference type="Gene3D" id="2.40.50.230">
    <property type="entry name" value="Gp5 N-terminal domain"/>
    <property type="match status" value="1"/>
</dbReference>
<dbReference type="InterPro" id="IPR017847">
    <property type="entry name" value="T6SS_RhsGE_Vgr_subset"/>
</dbReference>
<dbReference type="InterPro" id="IPR037026">
    <property type="entry name" value="Vgr_OB-fold_dom_sf"/>
</dbReference>
<feature type="domain" description="DUF2345" evidence="3">
    <location>
        <begin position="645"/>
        <end position="793"/>
    </location>
</feature>
<comment type="caution">
    <text evidence="5">The sequence shown here is derived from an EMBL/GenBank/DDBJ whole genome shotgun (WGS) entry which is preliminary data.</text>
</comment>